<dbReference type="AlphaFoldDB" id="A0A1W2TTC6"/>
<dbReference type="InterPro" id="IPR006073">
    <property type="entry name" value="GTP-bd"/>
</dbReference>
<proteinExistence type="predicted"/>
<evidence type="ECO:0000256" key="2">
    <source>
        <dbReference type="ARBA" id="ARBA00023134"/>
    </source>
</evidence>
<evidence type="ECO:0000256" key="1">
    <source>
        <dbReference type="ARBA" id="ARBA00022741"/>
    </source>
</evidence>
<accession>A0A1W2TTC6</accession>
<reference evidence="4" key="1">
    <citation type="submission" date="2016-03" db="EMBL/GenBank/DDBJ databases">
        <title>Draft genome sequence of Rosellinia necatrix.</title>
        <authorList>
            <person name="Kanematsu S."/>
        </authorList>
    </citation>
    <scope>NUCLEOTIDE SEQUENCE [LARGE SCALE GENOMIC DNA]</scope>
    <source>
        <strain evidence="4">W97</strain>
    </source>
</reference>
<sequence>MAAPLKAAAAATAAAATAGSGAFVPRAVFEVSPSITRSYFLGHHTAALSAMRRTLSDVGLVLECRDARVPLTSANPLLESELAGRDRIVVYTKHDLAGDHPSGARRTDGEHRRLARPYLRATREIGGAGAAAAAAEVVITDERNRQSVGRLMDAIRARAAAHDSLIGLRALVVGMPNAGKSTLLNALRRVGLNGGKVARTGAQPGITRKLGTPVRIVAATADNDGSDDGGGSAGRRRGDGLDTGAGVFLVDTPGVFVPYVSDVEAMLKLALVGCVKDGLVPLETVADYLLFWLNRVDPALYAPRLCPAGPTNDVAVFLDAVARRTGKLLPGALPAREQAAAWVVQQWRAGRLGRFSLDDLSDAGLRDHAARLRRDADNKVVSMNQARKREKLARKEVLVAKRAAKAAAGALD</sequence>
<gene>
    <name evidence="4" type="ORF">SAMD00023353_6700310</name>
</gene>
<dbReference type="GO" id="GO:0032543">
    <property type="term" value="P:mitochondrial translation"/>
    <property type="evidence" value="ECO:0007669"/>
    <property type="project" value="TreeGrafter"/>
</dbReference>
<dbReference type="PANTHER" id="PTHR45782">
    <property type="entry name" value="MITOCHONDRIAL RIBOSOME-ASSOCIATED GTPASE 1"/>
    <property type="match status" value="1"/>
</dbReference>
<dbReference type="GO" id="GO:0005739">
    <property type="term" value="C:mitochondrion"/>
    <property type="evidence" value="ECO:0007669"/>
    <property type="project" value="TreeGrafter"/>
</dbReference>
<dbReference type="InterPro" id="IPR027417">
    <property type="entry name" value="P-loop_NTPase"/>
</dbReference>
<keyword evidence="5" id="KW-1185">Reference proteome</keyword>
<evidence type="ECO:0000313" key="4">
    <source>
        <dbReference type="EMBL" id="GAP91815.1"/>
    </source>
</evidence>
<keyword evidence="1" id="KW-0547">Nucleotide-binding</keyword>
<dbReference type="OMA" id="GVLWPKF"/>
<dbReference type="Gene3D" id="3.40.50.300">
    <property type="entry name" value="P-loop containing nucleotide triphosphate hydrolases"/>
    <property type="match status" value="1"/>
</dbReference>
<dbReference type="InterPro" id="IPR023179">
    <property type="entry name" value="GTP-bd_ortho_bundle_sf"/>
</dbReference>
<evidence type="ECO:0000313" key="5">
    <source>
        <dbReference type="Proteomes" id="UP000054516"/>
    </source>
</evidence>
<dbReference type="GO" id="GO:0003924">
    <property type="term" value="F:GTPase activity"/>
    <property type="evidence" value="ECO:0007669"/>
    <property type="project" value="TreeGrafter"/>
</dbReference>
<protein>
    <submittedName>
        <fullName evidence="4">Putative mitochondrial gtpase 1 protein</fullName>
    </submittedName>
</protein>
<dbReference type="Pfam" id="PF01926">
    <property type="entry name" value="MMR_HSR1"/>
    <property type="match status" value="1"/>
</dbReference>
<evidence type="ECO:0000259" key="3">
    <source>
        <dbReference type="Pfam" id="PF01926"/>
    </source>
</evidence>
<dbReference type="Proteomes" id="UP000054516">
    <property type="component" value="Unassembled WGS sequence"/>
</dbReference>
<dbReference type="EMBL" id="DF977512">
    <property type="protein sequence ID" value="GAP91815.1"/>
    <property type="molecule type" value="Genomic_DNA"/>
</dbReference>
<dbReference type="PANTHER" id="PTHR45782:SF4">
    <property type="entry name" value="MITOCHONDRIAL RIBOSOME-ASSOCIATED GTPASE 1"/>
    <property type="match status" value="1"/>
</dbReference>
<dbReference type="STRING" id="77044.A0A1W2TTC6"/>
<name>A0A1W2TTC6_ROSNE</name>
<organism evidence="4">
    <name type="scientific">Rosellinia necatrix</name>
    <name type="common">White root-rot fungus</name>
    <dbReference type="NCBI Taxonomy" id="77044"/>
    <lineage>
        <taxon>Eukaryota</taxon>
        <taxon>Fungi</taxon>
        <taxon>Dikarya</taxon>
        <taxon>Ascomycota</taxon>
        <taxon>Pezizomycotina</taxon>
        <taxon>Sordariomycetes</taxon>
        <taxon>Xylariomycetidae</taxon>
        <taxon>Xylariales</taxon>
        <taxon>Xylariaceae</taxon>
        <taxon>Rosellinia</taxon>
    </lineage>
</organism>
<dbReference type="Gene3D" id="1.10.1580.10">
    <property type="match status" value="1"/>
</dbReference>
<dbReference type="SUPFAM" id="SSF52540">
    <property type="entry name" value="P-loop containing nucleoside triphosphate hydrolases"/>
    <property type="match status" value="1"/>
</dbReference>
<feature type="domain" description="G" evidence="3">
    <location>
        <begin position="170"/>
        <end position="257"/>
    </location>
</feature>
<dbReference type="OrthoDB" id="269151at2759"/>
<keyword evidence="2" id="KW-0342">GTP-binding</keyword>
<dbReference type="GO" id="GO:0005525">
    <property type="term" value="F:GTP binding"/>
    <property type="evidence" value="ECO:0007669"/>
    <property type="project" value="UniProtKB-KW"/>
</dbReference>